<dbReference type="InterPro" id="IPR015943">
    <property type="entry name" value="WD40/YVTN_repeat-like_dom_sf"/>
</dbReference>
<dbReference type="AlphaFoldDB" id="A0A812HUJ9"/>
<dbReference type="PROSITE" id="PS50294">
    <property type="entry name" value="WD_REPEATS_REGION"/>
    <property type="match status" value="1"/>
</dbReference>
<dbReference type="SUPFAM" id="SSF50978">
    <property type="entry name" value="WD40 repeat-like"/>
    <property type="match status" value="1"/>
</dbReference>
<keyword evidence="12" id="KW-1185">Reference proteome</keyword>
<evidence type="ECO:0000256" key="10">
    <source>
        <dbReference type="PROSITE-ProRule" id="PRU00221"/>
    </source>
</evidence>
<dbReference type="PROSITE" id="PS50082">
    <property type="entry name" value="WD_REPEATS_2"/>
    <property type="match status" value="2"/>
</dbReference>
<feature type="repeat" description="WD" evidence="10">
    <location>
        <begin position="174"/>
        <end position="208"/>
    </location>
</feature>
<dbReference type="InterPro" id="IPR036322">
    <property type="entry name" value="WD40_repeat_dom_sf"/>
</dbReference>
<dbReference type="OrthoDB" id="406844at2759"/>
<keyword evidence="3" id="KW-0963">Cytoplasm</keyword>
<evidence type="ECO:0000256" key="8">
    <source>
        <dbReference type="ARBA" id="ARBA00041244"/>
    </source>
</evidence>
<evidence type="ECO:0000313" key="12">
    <source>
        <dbReference type="Proteomes" id="UP000604046"/>
    </source>
</evidence>
<keyword evidence="7" id="KW-0206">Cytoskeleton</keyword>
<dbReference type="Proteomes" id="UP000604046">
    <property type="component" value="Unassembled WGS sequence"/>
</dbReference>
<dbReference type="EMBL" id="CAJNDS010000114">
    <property type="protein sequence ID" value="CAE6962412.1"/>
    <property type="molecule type" value="Genomic_DNA"/>
</dbReference>
<evidence type="ECO:0000256" key="3">
    <source>
        <dbReference type="ARBA" id="ARBA00022490"/>
    </source>
</evidence>
<accession>A0A812HUJ9</accession>
<feature type="repeat" description="WD" evidence="10">
    <location>
        <begin position="45"/>
        <end position="78"/>
    </location>
</feature>
<dbReference type="GO" id="GO:0005885">
    <property type="term" value="C:Arp2/3 protein complex"/>
    <property type="evidence" value="ECO:0007669"/>
    <property type="project" value="InterPro"/>
</dbReference>
<reference evidence="11" key="1">
    <citation type="submission" date="2021-02" db="EMBL/GenBank/DDBJ databases">
        <authorList>
            <person name="Dougan E. K."/>
            <person name="Rhodes N."/>
            <person name="Thang M."/>
            <person name="Chan C."/>
        </authorList>
    </citation>
    <scope>NUCLEOTIDE SEQUENCE</scope>
</reference>
<dbReference type="InterPro" id="IPR017383">
    <property type="entry name" value="ARPC1"/>
</dbReference>
<evidence type="ECO:0000256" key="6">
    <source>
        <dbReference type="ARBA" id="ARBA00023203"/>
    </source>
</evidence>
<protein>
    <recommendedName>
        <fullName evidence="8">Arp2/3 complex 41 kDa subunit</fullName>
    </recommendedName>
    <alternativeName>
        <fullName evidence="9">p41-ARC</fullName>
    </alternativeName>
</protein>
<evidence type="ECO:0000256" key="5">
    <source>
        <dbReference type="ARBA" id="ARBA00022737"/>
    </source>
</evidence>
<comment type="subcellular location">
    <subcellularLocation>
        <location evidence="1">Cytoplasm</location>
        <location evidence="1">Cytoskeleton</location>
    </subcellularLocation>
</comment>
<evidence type="ECO:0000256" key="7">
    <source>
        <dbReference type="ARBA" id="ARBA00023212"/>
    </source>
</evidence>
<evidence type="ECO:0000256" key="1">
    <source>
        <dbReference type="ARBA" id="ARBA00004245"/>
    </source>
</evidence>
<dbReference type="Pfam" id="PF00400">
    <property type="entry name" value="WD40"/>
    <property type="match status" value="2"/>
</dbReference>
<dbReference type="GO" id="GO:0051015">
    <property type="term" value="F:actin filament binding"/>
    <property type="evidence" value="ECO:0007669"/>
    <property type="project" value="TreeGrafter"/>
</dbReference>
<sequence>MEIGGAALCAAWAPDGERFAVGLASKDTAVCHYEPQVTAWVASKVGKSKAAITALAWHQSSQYLATGSTDRHLRVYDVTVTEEGHGPGFNALQVTEDASAWVNAIAFSRSNVLAFACQDATVRFKSLAGGPDAAVEVVRWKSLPFLDLAFVGRNEAPTASPLMKLGDSEALPRTSEHTNTITGCRALSDGRFSTSSLDGTVLVWELSA</sequence>
<proteinExistence type="inferred from homology"/>
<organism evidence="11 12">
    <name type="scientific">Symbiodinium natans</name>
    <dbReference type="NCBI Taxonomy" id="878477"/>
    <lineage>
        <taxon>Eukaryota</taxon>
        <taxon>Sar</taxon>
        <taxon>Alveolata</taxon>
        <taxon>Dinophyceae</taxon>
        <taxon>Suessiales</taxon>
        <taxon>Symbiodiniaceae</taxon>
        <taxon>Symbiodinium</taxon>
    </lineage>
</organism>
<comment type="caution">
    <text evidence="11">The sequence shown here is derived from an EMBL/GenBank/DDBJ whole genome shotgun (WGS) entry which is preliminary data.</text>
</comment>
<evidence type="ECO:0000313" key="11">
    <source>
        <dbReference type="EMBL" id="CAE6962412.1"/>
    </source>
</evidence>
<gene>
    <name evidence="11" type="primary">ARPC1B</name>
    <name evidence="11" type="ORF">SNAT2548_LOCUS2025</name>
</gene>
<dbReference type="Gene3D" id="2.130.10.10">
    <property type="entry name" value="YVTN repeat-like/Quinoprotein amine dehydrogenase"/>
    <property type="match status" value="1"/>
</dbReference>
<dbReference type="GO" id="GO:0034314">
    <property type="term" value="P:Arp2/3 complex-mediated actin nucleation"/>
    <property type="evidence" value="ECO:0007669"/>
    <property type="project" value="InterPro"/>
</dbReference>
<evidence type="ECO:0000256" key="9">
    <source>
        <dbReference type="ARBA" id="ARBA00041789"/>
    </source>
</evidence>
<dbReference type="PANTHER" id="PTHR10709">
    <property type="entry name" value="ACTIN-RELATED PROTEIN 2/3 COMPLEX SUBUNIT 1"/>
    <property type="match status" value="1"/>
</dbReference>
<name>A0A812HUJ9_9DINO</name>
<keyword evidence="6" id="KW-0009">Actin-binding</keyword>
<dbReference type="SMART" id="SM00320">
    <property type="entry name" value="WD40"/>
    <property type="match status" value="3"/>
</dbReference>
<dbReference type="PANTHER" id="PTHR10709:SF2">
    <property type="entry name" value="ACTIN-RELATED PROTEIN 2_3 COMPLEX SUBUNIT"/>
    <property type="match status" value="1"/>
</dbReference>
<keyword evidence="4 10" id="KW-0853">WD repeat</keyword>
<comment type="similarity">
    <text evidence="2">Belongs to the WD repeat ARPC1 family.</text>
</comment>
<dbReference type="InterPro" id="IPR001680">
    <property type="entry name" value="WD40_rpt"/>
</dbReference>
<evidence type="ECO:0000256" key="4">
    <source>
        <dbReference type="ARBA" id="ARBA00022574"/>
    </source>
</evidence>
<keyword evidence="5" id="KW-0677">Repeat</keyword>
<evidence type="ECO:0000256" key="2">
    <source>
        <dbReference type="ARBA" id="ARBA00006260"/>
    </source>
</evidence>